<comment type="caution">
    <text evidence="1">The sequence shown here is derived from an EMBL/GenBank/DDBJ whole genome shotgun (WGS) entry which is preliminary data.</text>
</comment>
<dbReference type="AlphaFoldDB" id="A0A645DMF8"/>
<protein>
    <submittedName>
        <fullName evidence="1">Uncharacterized protein</fullName>
    </submittedName>
</protein>
<sequence length="173" mass="19412">MLAGGYRWAVSRVYPKSLLDTPTEVPEDVVFSSLQPYFAERWFPTNAMENPCGKHAASGVQYLLHYVQVPREMDVVLGFPNTNRMRLYVNAQQVHETTVVRPLRPNMGNGGALGDLSNYKVVTLHAGWNQILVKWEIASSEEQAHFVMGSIDPACVKNHGGLVLDAIRTQFPW</sequence>
<gene>
    <name evidence="1" type="ORF">SDC9_137752</name>
</gene>
<accession>A0A645DMF8</accession>
<organism evidence="1">
    <name type="scientific">bioreactor metagenome</name>
    <dbReference type="NCBI Taxonomy" id="1076179"/>
    <lineage>
        <taxon>unclassified sequences</taxon>
        <taxon>metagenomes</taxon>
        <taxon>ecological metagenomes</taxon>
    </lineage>
</organism>
<evidence type="ECO:0000313" key="1">
    <source>
        <dbReference type="EMBL" id="MPM90630.1"/>
    </source>
</evidence>
<name>A0A645DMF8_9ZZZZ</name>
<proteinExistence type="predicted"/>
<reference evidence="1" key="1">
    <citation type="submission" date="2019-08" db="EMBL/GenBank/DDBJ databases">
        <authorList>
            <person name="Kucharzyk K."/>
            <person name="Murdoch R.W."/>
            <person name="Higgins S."/>
            <person name="Loffler F."/>
        </authorList>
    </citation>
    <scope>NUCLEOTIDE SEQUENCE</scope>
</reference>
<dbReference type="EMBL" id="VSSQ01037839">
    <property type="protein sequence ID" value="MPM90630.1"/>
    <property type="molecule type" value="Genomic_DNA"/>
</dbReference>